<dbReference type="Proteomes" id="UP000807025">
    <property type="component" value="Unassembled WGS sequence"/>
</dbReference>
<dbReference type="AlphaFoldDB" id="A0A9P6D4P2"/>
<evidence type="ECO:0000313" key="3">
    <source>
        <dbReference type="Proteomes" id="UP000807025"/>
    </source>
</evidence>
<comment type="caution">
    <text evidence="2">The sequence shown here is derived from an EMBL/GenBank/DDBJ whole genome shotgun (WGS) entry which is preliminary data.</text>
</comment>
<name>A0A9P6D4P2_PLEER</name>
<sequence>MVKSKKADELKDVDFPPLPASRYALKAMVTACAKRMEPSAVEEAGCCVCAQLVPTTELSRLKSVKNLLHALEMPGVTQQIRKTDCDPIKSIPGPVIDHSISRICRTCRTALRKDQMPKNALACGLWIGEVPPELQDLRFVEKLVIACVRYSNCFVRVSSGFRKMIANALAFESPVPKIYA</sequence>
<proteinExistence type="predicted"/>
<protein>
    <recommendedName>
        <fullName evidence="1">DUF6570 domain-containing protein</fullName>
    </recommendedName>
</protein>
<accession>A0A9P6D4P2</accession>
<evidence type="ECO:0000313" key="2">
    <source>
        <dbReference type="EMBL" id="KAF9492516.1"/>
    </source>
</evidence>
<reference evidence="2" key="1">
    <citation type="submission" date="2020-11" db="EMBL/GenBank/DDBJ databases">
        <authorList>
            <consortium name="DOE Joint Genome Institute"/>
            <person name="Ahrendt S."/>
            <person name="Riley R."/>
            <person name="Andreopoulos W."/>
            <person name="Labutti K."/>
            <person name="Pangilinan J."/>
            <person name="Ruiz-Duenas F.J."/>
            <person name="Barrasa J.M."/>
            <person name="Sanchez-Garcia M."/>
            <person name="Camarero S."/>
            <person name="Miyauchi S."/>
            <person name="Serrano A."/>
            <person name="Linde D."/>
            <person name="Babiker R."/>
            <person name="Drula E."/>
            <person name="Ayuso-Fernandez I."/>
            <person name="Pacheco R."/>
            <person name="Padilla G."/>
            <person name="Ferreira P."/>
            <person name="Barriuso J."/>
            <person name="Kellner H."/>
            <person name="Castanera R."/>
            <person name="Alfaro M."/>
            <person name="Ramirez L."/>
            <person name="Pisabarro A.G."/>
            <person name="Kuo A."/>
            <person name="Tritt A."/>
            <person name="Lipzen A."/>
            <person name="He G."/>
            <person name="Yan M."/>
            <person name="Ng V."/>
            <person name="Cullen D."/>
            <person name="Martin F."/>
            <person name="Rosso M.-N."/>
            <person name="Henrissat B."/>
            <person name="Hibbett D."/>
            <person name="Martinez A.T."/>
            <person name="Grigoriev I.V."/>
        </authorList>
    </citation>
    <scope>NUCLEOTIDE SEQUENCE</scope>
    <source>
        <strain evidence="2">ATCC 90797</strain>
    </source>
</reference>
<gene>
    <name evidence="2" type="ORF">BDN71DRAFT_1396625</name>
</gene>
<dbReference type="EMBL" id="MU154600">
    <property type="protein sequence ID" value="KAF9492516.1"/>
    <property type="molecule type" value="Genomic_DNA"/>
</dbReference>
<keyword evidence="3" id="KW-1185">Reference proteome</keyword>
<dbReference type="InterPro" id="IPR046700">
    <property type="entry name" value="DUF6570"/>
</dbReference>
<evidence type="ECO:0000259" key="1">
    <source>
        <dbReference type="Pfam" id="PF20209"/>
    </source>
</evidence>
<feature type="domain" description="DUF6570" evidence="1">
    <location>
        <begin position="113"/>
        <end position="178"/>
    </location>
</feature>
<dbReference type="Pfam" id="PF20209">
    <property type="entry name" value="DUF6570"/>
    <property type="match status" value="1"/>
</dbReference>
<dbReference type="OrthoDB" id="3202965at2759"/>
<organism evidence="2 3">
    <name type="scientific">Pleurotus eryngii</name>
    <name type="common">Boletus of the steppes</name>
    <dbReference type="NCBI Taxonomy" id="5323"/>
    <lineage>
        <taxon>Eukaryota</taxon>
        <taxon>Fungi</taxon>
        <taxon>Dikarya</taxon>
        <taxon>Basidiomycota</taxon>
        <taxon>Agaricomycotina</taxon>
        <taxon>Agaricomycetes</taxon>
        <taxon>Agaricomycetidae</taxon>
        <taxon>Agaricales</taxon>
        <taxon>Pleurotineae</taxon>
        <taxon>Pleurotaceae</taxon>
        <taxon>Pleurotus</taxon>
    </lineage>
</organism>